<evidence type="ECO:0000313" key="3">
    <source>
        <dbReference type="EMBL" id="MDG4719010.1"/>
    </source>
</evidence>
<evidence type="ECO:0000256" key="2">
    <source>
        <dbReference type="SAM" id="MobiDB-lite"/>
    </source>
</evidence>
<dbReference type="EMBL" id="JARSBO010000004">
    <property type="protein sequence ID" value="MDG4719010.1"/>
    <property type="molecule type" value="Genomic_DNA"/>
</dbReference>
<dbReference type="InterPro" id="IPR036412">
    <property type="entry name" value="HAD-like_sf"/>
</dbReference>
<comment type="caution">
    <text evidence="3">The sequence shown here is derived from an EMBL/GenBank/DDBJ whole genome shotgun (WGS) entry which is preliminary data.</text>
</comment>
<gene>
    <name evidence="3" type="ORF">P7680_08365</name>
</gene>
<dbReference type="SUPFAM" id="SSF56784">
    <property type="entry name" value="HAD-like"/>
    <property type="match status" value="1"/>
</dbReference>
<dbReference type="Gene3D" id="3.40.50.1000">
    <property type="entry name" value="HAD superfamily/HAD-like"/>
    <property type="match status" value="1"/>
</dbReference>
<proteinExistence type="predicted"/>
<dbReference type="SFLD" id="SFLDS00003">
    <property type="entry name" value="Haloacid_Dehalogenase"/>
    <property type="match status" value="1"/>
</dbReference>
<dbReference type="InterPro" id="IPR023198">
    <property type="entry name" value="PGP-like_dom2"/>
</dbReference>
<accession>A0ABT6GAK0</accession>
<sequence length="270" mass="30048">MYKLIAFDGDDTLWHNEPLFREAHVQLREMLSHYVPADQVDDRLYQAELANLSIYGYGVTGFTLSMIETAIELSDRKISAEDIHKLAEIGKSMLRAPTRIIDGAADVLRHYADNPRYKVVLITKGDLIAQQLKIDRSGFEDLFDGIEIVSEKDPLTYRNIFGRYGVEPEDAIMIGNSMKSDILPVLACGGAAIHIPYEITWVHEMVDQTEIENQNFVTAEGIADVPAMIEQLEQHRTRVQTHSNYSIGNCGDSEIQGTPGRAGLAPGQGG</sequence>
<dbReference type="InterPro" id="IPR023214">
    <property type="entry name" value="HAD_sf"/>
</dbReference>
<dbReference type="Pfam" id="PF00702">
    <property type="entry name" value="Hydrolase"/>
    <property type="match status" value="1"/>
</dbReference>
<dbReference type="PANTHER" id="PTHR43316:SF8">
    <property type="entry name" value="HAD FAMILY HYDROLASE"/>
    <property type="match status" value="1"/>
</dbReference>
<name>A0ABT6GAK0_9PROT</name>
<keyword evidence="1 3" id="KW-0378">Hydrolase</keyword>
<dbReference type="GO" id="GO:0016787">
    <property type="term" value="F:hydrolase activity"/>
    <property type="evidence" value="ECO:0007669"/>
    <property type="project" value="UniProtKB-KW"/>
</dbReference>
<dbReference type="PANTHER" id="PTHR43316">
    <property type="entry name" value="HYDROLASE, HALOACID DELAHOGENASE-RELATED"/>
    <property type="match status" value="1"/>
</dbReference>
<keyword evidence="4" id="KW-1185">Reference proteome</keyword>
<evidence type="ECO:0000313" key="4">
    <source>
        <dbReference type="Proteomes" id="UP001529180"/>
    </source>
</evidence>
<dbReference type="InterPro" id="IPR051540">
    <property type="entry name" value="S-2-haloacid_dehalogenase"/>
</dbReference>
<dbReference type="SFLD" id="SFLDG01129">
    <property type="entry name" value="C1.5:_HAD__Beta-PGM__Phosphata"/>
    <property type="match status" value="1"/>
</dbReference>
<dbReference type="RefSeq" id="WP_114102207.1">
    <property type="nucleotide sequence ID" value="NZ_JARSBO010000004.1"/>
</dbReference>
<reference evidence="3 4" key="1">
    <citation type="submission" date="2023-03" db="EMBL/GenBank/DDBJ databases">
        <title>Strain FZY0004 represents a novel species in the genus Thalassospira isolated from seawater.</title>
        <authorList>
            <person name="Fu Z.-Y."/>
        </authorList>
    </citation>
    <scope>NUCLEOTIDE SEQUENCE [LARGE SCALE GENOMIC DNA]</scope>
    <source>
        <strain evidence="3 4">FZY0004</strain>
    </source>
</reference>
<protein>
    <submittedName>
        <fullName evidence="3">HAD family hydrolase</fullName>
    </submittedName>
</protein>
<evidence type="ECO:0000256" key="1">
    <source>
        <dbReference type="ARBA" id="ARBA00022801"/>
    </source>
</evidence>
<organism evidence="3 4">
    <name type="scientific">Thalassospira aquimaris</name>
    <dbReference type="NCBI Taxonomy" id="3037796"/>
    <lineage>
        <taxon>Bacteria</taxon>
        <taxon>Pseudomonadati</taxon>
        <taxon>Pseudomonadota</taxon>
        <taxon>Alphaproteobacteria</taxon>
        <taxon>Rhodospirillales</taxon>
        <taxon>Thalassospiraceae</taxon>
        <taxon>Thalassospira</taxon>
    </lineage>
</organism>
<feature type="region of interest" description="Disordered" evidence="2">
    <location>
        <begin position="248"/>
        <end position="270"/>
    </location>
</feature>
<dbReference type="Gene3D" id="1.10.150.240">
    <property type="entry name" value="Putative phosphatase, domain 2"/>
    <property type="match status" value="1"/>
</dbReference>
<dbReference type="Proteomes" id="UP001529180">
    <property type="component" value="Unassembled WGS sequence"/>
</dbReference>